<keyword evidence="2" id="KW-1185">Reference proteome</keyword>
<evidence type="ECO:0000313" key="2">
    <source>
        <dbReference type="Proteomes" id="UP000276133"/>
    </source>
</evidence>
<dbReference type="Proteomes" id="UP000276133">
    <property type="component" value="Unassembled WGS sequence"/>
</dbReference>
<accession>A0A3M7RWY6</accession>
<feature type="non-terminal residue" evidence="1">
    <location>
        <position position="1"/>
    </location>
</feature>
<proteinExistence type="predicted"/>
<reference evidence="1 2" key="1">
    <citation type="journal article" date="2018" name="Sci. Rep.">
        <title>Genomic signatures of local adaptation to the degree of environmental predictability in rotifers.</title>
        <authorList>
            <person name="Franch-Gras L."/>
            <person name="Hahn C."/>
            <person name="Garcia-Roger E.M."/>
            <person name="Carmona M.J."/>
            <person name="Serra M."/>
            <person name="Gomez A."/>
        </authorList>
    </citation>
    <scope>NUCLEOTIDE SEQUENCE [LARGE SCALE GENOMIC DNA]</scope>
    <source>
        <strain evidence="1">HYR1</strain>
    </source>
</reference>
<evidence type="ECO:0000313" key="1">
    <source>
        <dbReference type="EMBL" id="RNA28083.1"/>
    </source>
</evidence>
<dbReference type="AlphaFoldDB" id="A0A3M7RWY6"/>
<dbReference type="EMBL" id="REGN01002440">
    <property type="protein sequence ID" value="RNA28083.1"/>
    <property type="molecule type" value="Genomic_DNA"/>
</dbReference>
<name>A0A3M7RWY6_BRAPC</name>
<comment type="caution">
    <text evidence="1">The sequence shown here is derived from an EMBL/GenBank/DDBJ whole genome shotgun (WGS) entry which is preliminary data.</text>
</comment>
<protein>
    <submittedName>
        <fullName evidence="1">Uncharacterized protein</fullName>
    </submittedName>
</protein>
<organism evidence="1 2">
    <name type="scientific">Brachionus plicatilis</name>
    <name type="common">Marine rotifer</name>
    <name type="synonym">Brachionus muelleri</name>
    <dbReference type="NCBI Taxonomy" id="10195"/>
    <lineage>
        <taxon>Eukaryota</taxon>
        <taxon>Metazoa</taxon>
        <taxon>Spiralia</taxon>
        <taxon>Gnathifera</taxon>
        <taxon>Rotifera</taxon>
        <taxon>Eurotatoria</taxon>
        <taxon>Monogononta</taxon>
        <taxon>Pseudotrocha</taxon>
        <taxon>Ploima</taxon>
        <taxon>Brachionidae</taxon>
        <taxon>Brachionus</taxon>
    </lineage>
</organism>
<sequence length="67" mass="7933">QSPDLHLTCHLLLLYNSDINIHLERVFKNESRIKIKKIEDFNLKIQGYTMNFKLASRLSVCEQTFHS</sequence>
<gene>
    <name evidence="1" type="ORF">BpHYR1_032729</name>
</gene>